<evidence type="ECO:0000256" key="4">
    <source>
        <dbReference type="SAM" id="MobiDB-lite"/>
    </source>
</evidence>
<protein>
    <recommendedName>
        <fullName evidence="6">CW-type domain-containing protein</fullName>
    </recommendedName>
</protein>
<feature type="compositionally biased region" description="Basic and acidic residues" evidence="4">
    <location>
        <begin position="409"/>
        <end position="422"/>
    </location>
</feature>
<dbReference type="Pfam" id="PF07496">
    <property type="entry name" value="zf-CW"/>
    <property type="match status" value="1"/>
</dbReference>
<evidence type="ECO:0000256" key="3">
    <source>
        <dbReference type="ARBA" id="ARBA00022833"/>
    </source>
</evidence>
<feature type="domain" description="CW-type" evidence="6">
    <location>
        <begin position="113"/>
        <end position="165"/>
    </location>
</feature>
<keyword evidence="8" id="KW-1185">Reference proteome</keyword>
<dbReference type="PANTHER" id="PTHR15999">
    <property type="entry name" value="ZINC FINGER CW-TYPE PWWP DOMAIN PROTEIN 1"/>
    <property type="match status" value="1"/>
</dbReference>
<evidence type="ECO:0000313" key="8">
    <source>
        <dbReference type="Proteomes" id="UP001221898"/>
    </source>
</evidence>
<feature type="region of interest" description="Disordered" evidence="4">
    <location>
        <begin position="239"/>
        <end position="273"/>
    </location>
</feature>
<comment type="caution">
    <text evidence="7">The sequence shown here is derived from an EMBL/GenBank/DDBJ whole genome shotgun (WGS) entry which is preliminary data.</text>
</comment>
<accession>A0AAD7S6H1</accession>
<dbReference type="InterPro" id="IPR011124">
    <property type="entry name" value="Znf_CW"/>
</dbReference>
<keyword evidence="5" id="KW-0472">Membrane</keyword>
<dbReference type="EMBL" id="JAINUG010000105">
    <property type="protein sequence ID" value="KAJ8396622.1"/>
    <property type="molecule type" value="Genomic_DNA"/>
</dbReference>
<evidence type="ECO:0000313" key="7">
    <source>
        <dbReference type="EMBL" id="KAJ8396622.1"/>
    </source>
</evidence>
<feature type="region of interest" description="Disordered" evidence="4">
    <location>
        <begin position="530"/>
        <end position="566"/>
    </location>
</feature>
<feature type="compositionally biased region" description="Low complexity" evidence="4">
    <location>
        <begin position="357"/>
        <end position="373"/>
    </location>
</feature>
<reference evidence="7" key="1">
    <citation type="journal article" date="2023" name="Science">
        <title>Genome structures resolve the early diversification of teleost fishes.</title>
        <authorList>
            <person name="Parey E."/>
            <person name="Louis A."/>
            <person name="Montfort J."/>
            <person name="Bouchez O."/>
            <person name="Roques C."/>
            <person name="Iampietro C."/>
            <person name="Lluch J."/>
            <person name="Castinel A."/>
            <person name="Donnadieu C."/>
            <person name="Desvignes T."/>
            <person name="Floi Bucao C."/>
            <person name="Jouanno E."/>
            <person name="Wen M."/>
            <person name="Mejri S."/>
            <person name="Dirks R."/>
            <person name="Jansen H."/>
            <person name="Henkel C."/>
            <person name="Chen W.J."/>
            <person name="Zahm M."/>
            <person name="Cabau C."/>
            <person name="Klopp C."/>
            <person name="Thompson A.W."/>
            <person name="Robinson-Rechavi M."/>
            <person name="Braasch I."/>
            <person name="Lecointre G."/>
            <person name="Bobe J."/>
            <person name="Postlethwait J.H."/>
            <person name="Berthelot C."/>
            <person name="Roest Crollius H."/>
            <person name="Guiguen Y."/>
        </authorList>
    </citation>
    <scope>NUCLEOTIDE SEQUENCE</scope>
    <source>
        <strain evidence="7">NC1722</strain>
    </source>
</reference>
<keyword evidence="5" id="KW-0812">Transmembrane</keyword>
<keyword evidence="2" id="KW-0863">Zinc-finger</keyword>
<dbReference type="PROSITE" id="PS51050">
    <property type="entry name" value="ZF_CW"/>
    <property type="match status" value="1"/>
</dbReference>
<dbReference type="GO" id="GO:0008270">
    <property type="term" value="F:zinc ion binding"/>
    <property type="evidence" value="ECO:0007669"/>
    <property type="project" value="UniProtKB-KW"/>
</dbReference>
<proteinExistence type="predicted"/>
<evidence type="ECO:0000256" key="1">
    <source>
        <dbReference type="ARBA" id="ARBA00022723"/>
    </source>
</evidence>
<keyword evidence="1" id="KW-0479">Metal-binding</keyword>
<keyword evidence="5" id="KW-1133">Transmembrane helix</keyword>
<dbReference type="Gene3D" id="3.30.40.100">
    <property type="match status" value="1"/>
</dbReference>
<dbReference type="Proteomes" id="UP001221898">
    <property type="component" value="Unassembled WGS sequence"/>
</dbReference>
<name>A0AAD7S6H1_9TELE</name>
<gene>
    <name evidence="7" type="ORF">AAFF_G00016880</name>
</gene>
<feature type="compositionally biased region" description="Basic and acidic residues" evidence="4">
    <location>
        <begin position="344"/>
        <end position="354"/>
    </location>
</feature>
<feature type="transmembrane region" description="Helical" evidence="5">
    <location>
        <begin position="21"/>
        <end position="40"/>
    </location>
</feature>
<feature type="region of interest" description="Disordered" evidence="4">
    <location>
        <begin position="341"/>
        <end position="427"/>
    </location>
</feature>
<sequence>MTVLHPKRKRPRNKESKHRSVTVKYQVLGVPVCAIAFQGITNIKRTRLQNIASHWKQHHNIRNETRGGRRLYQGVKKDRVSNIAKYWQTHGIARPERRGGVRNMEKKQALNLKALDPNWAQCDDCLKWRKLPDGIEPNSLPDEWFCHMNPDPQYRFCRVEEEPEDSKGDQLYETSYEQQEKENKLQQDWNGQQVGSYFSVAWKNSEIKKSGVAVPTPSTSTTPLSYAFTQRTTGGAVTSLTTTSCSPPNSSGHSPSSRKLTISNEDMPYPSSRMKRKLWTPKNKEVKRSKVNSQQMSISADSNNIIFVGDGSSSTGALNLVKVKTEPGDREIGAEMRVGLSDGAPKERSMKTDTTETAALPPSHLPHHLTSPSNQMDGILIVKKEEEEEEERKRDHSAVEGGPISAEQGEAREDTDTKEGVKTEGAVEEENQQWLLLETQQQRHLQLVEKVKPTFQERDQYSETPEAVTQERDQYSETPEAVTQERDQYREQVKQLACQVKELEEQLGQNNKERDELKSKCERLQTELEELRRETLSSSRPVERTLNGQSRNTEDPVARRKMTVSW</sequence>
<dbReference type="InterPro" id="IPR042778">
    <property type="entry name" value="ZCWPW1/ZCWPW2"/>
</dbReference>
<keyword evidence="3" id="KW-0862">Zinc</keyword>
<organism evidence="7 8">
    <name type="scientific">Aldrovandia affinis</name>
    <dbReference type="NCBI Taxonomy" id="143900"/>
    <lineage>
        <taxon>Eukaryota</taxon>
        <taxon>Metazoa</taxon>
        <taxon>Chordata</taxon>
        <taxon>Craniata</taxon>
        <taxon>Vertebrata</taxon>
        <taxon>Euteleostomi</taxon>
        <taxon>Actinopterygii</taxon>
        <taxon>Neopterygii</taxon>
        <taxon>Teleostei</taxon>
        <taxon>Notacanthiformes</taxon>
        <taxon>Halosauridae</taxon>
        <taxon>Aldrovandia</taxon>
    </lineage>
</organism>
<evidence type="ECO:0000256" key="5">
    <source>
        <dbReference type="SAM" id="Phobius"/>
    </source>
</evidence>
<evidence type="ECO:0000256" key="2">
    <source>
        <dbReference type="ARBA" id="ARBA00022771"/>
    </source>
</evidence>
<feature type="region of interest" description="Disordered" evidence="4">
    <location>
        <begin position="456"/>
        <end position="487"/>
    </location>
</feature>
<dbReference type="AlphaFoldDB" id="A0AAD7S6H1"/>
<evidence type="ECO:0000259" key="6">
    <source>
        <dbReference type="PROSITE" id="PS51050"/>
    </source>
</evidence>
<feature type="compositionally biased region" description="Low complexity" evidence="4">
    <location>
        <begin position="239"/>
        <end position="257"/>
    </location>
</feature>
<dbReference type="PANTHER" id="PTHR15999:SF2">
    <property type="entry name" value="ZINC FINGER CW-TYPE PWWP DOMAIN PROTEIN 1"/>
    <property type="match status" value="1"/>
</dbReference>